<proteinExistence type="predicted"/>
<dbReference type="AlphaFoldDB" id="A0A7G3GDG1"/>
<protein>
    <submittedName>
        <fullName evidence="1">Uncharacterized protein</fullName>
    </submittedName>
</protein>
<dbReference type="KEGG" id="ifl:C1H71_18670"/>
<dbReference type="Proteomes" id="UP000515917">
    <property type="component" value="Chromosome"/>
</dbReference>
<name>A0A7G3GDG1_9NEIS</name>
<gene>
    <name evidence="1" type="ORF">C1H71_18670</name>
</gene>
<evidence type="ECO:0000313" key="1">
    <source>
        <dbReference type="EMBL" id="QBC45361.1"/>
    </source>
</evidence>
<dbReference type="RefSeq" id="WP_130107865.1">
    <property type="nucleotide sequence ID" value="NZ_CP025781.1"/>
</dbReference>
<dbReference type="InterPro" id="IPR015422">
    <property type="entry name" value="PyrdxlP-dep_Trfase_small"/>
</dbReference>
<accession>A0A7G3GDG1</accession>
<dbReference type="Gene3D" id="3.90.1150.10">
    <property type="entry name" value="Aspartate Aminotransferase, domain 1"/>
    <property type="match status" value="1"/>
</dbReference>
<sequence>MFATRINRLTSSLVRDILAAASLPGIISFAGGLPASEALFKADQNVLSQLPDDIWQYGQTEGEPALRQQVALRAKAMDARAWAWLLDIVAEYSAYIGHIY</sequence>
<dbReference type="SUPFAM" id="SSF53383">
    <property type="entry name" value="PLP-dependent transferases"/>
    <property type="match status" value="1"/>
</dbReference>
<dbReference type="InterPro" id="IPR015424">
    <property type="entry name" value="PyrdxlP-dep_Trfase"/>
</dbReference>
<dbReference type="InterPro" id="IPR015421">
    <property type="entry name" value="PyrdxlP-dep_Trfase_major"/>
</dbReference>
<dbReference type="Gene3D" id="3.40.640.10">
    <property type="entry name" value="Type I PLP-dependent aspartate aminotransferase-like (Major domain)"/>
    <property type="match status" value="1"/>
</dbReference>
<reference evidence="1 2" key="1">
    <citation type="submission" date="2018-01" db="EMBL/GenBank/DDBJ databases">
        <title>Genome sequence of Iodobacter sp. strain PCH194 isolated from Indian Trans-Himalaya.</title>
        <authorList>
            <person name="Kumar V."/>
            <person name="Thakur V."/>
            <person name="Kumar S."/>
            <person name="Singh D."/>
        </authorList>
    </citation>
    <scope>NUCLEOTIDE SEQUENCE [LARGE SCALE GENOMIC DNA]</scope>
    <source>
        <strain evidence="1 2">PCH194</strain>
    </source>
</reference>
<keyword evidence="2" id="KW-1185">Reference proteome</keyword>
<organism evidence="1 2">
    <name type="scientific">Iodobacter fluviatilis</name>
    <dbReference type="NCBI Taxonomy" id="537"/>
    <lineage>
        <taxon>Bacteria</taxon>
        <taxon>Pseudomonadati</taxon>
        <taxon>Pseudomonadota</taxon>
        <taxon>Betaproteobacteria</taxon>
        <taxon>Neisseriales</taxon>
        <taxon>Chitinibacteraceae</taxon>
        <taxon>Iodobacter</taxon>
    </lineage>
</organism>
<dbReference type="EMBL" id="CP025781">
    <property type="protein sequence ID" value="QBC45361.1"/>
    <property type="molecule type" value="Genomic_DNA"/>
</dbReference>
<evidence type="ECO:0000313" key="2">
    <source>
        <dbReference type="Proteomes" id="UP000515917"/>
    </source>
</evidence>